<evidence type="ECO:0000256" key="1">
    <source>
        <dbReference type="SAM" id="Coils"/>
    </source>
</evidence>
<keyword evidence="1" id="KW-0175">Coiled coil</keyword>
<proteinExistence type="predicted"/>
<dbReference type="EMBL" id="CALNXK010000019">
    <property type="protein sequence ID" value="CAH3106952.1"/>
    <property type="molecule type" value="Genomic_DNA"/>
</dbReference>
<dbReference type="Proteomes" id="UP001159405">
    <property type="component" value="Unassembled WGS sequence"/>
</dbReference>
<gene>
    <name evidence="2" type="ORF">PLOB_00015023</name>
</gene>
<sequence>METLIGKLKAKLQLLELTQEKTEGIFSTGITEKIRRHKEALQSIVIGAEEIKREVEQAKLEGGEASDEVKEWGKESELKIDAADTKITLLEERVKRMVAEAENEERETKETLLARQREEQLKFERQQLEQKAVFEKEKVASPSKQNVKLPKLVIWHFATNLRRRLARRIHQQSRNLPISRS</sequence>
<evidence type="ECO:0000313" key="2">
    <source>
        <dbReference type="EMBL" id="CAH3106952.1"/>
    </source>
</evidence>
<feature type="coiled-coil region" evidence="1">
    <location>
        <begin position="48"/>
        <end position="138"/>
    </location>
</feature>
<reference evidence="2 3" key="1">
    <citation type="submission" date="2022-05" db="EMBL/GenBank/DDBJ databases">
        <authorList>
            <consortium name="Genoscope - CEA"/>
            <person name="William W."/>
        </authorList>
    </citation>
    <scope>NUCLEOTIDE SEQUENCE [LARGE SCALE GENOMIC DNA]</scope>
</reference>
<name>A0ABN8NF55_9CNID</name>
<organism evidence="2 3">
    <name type="scientific">Porites lobata</name>
    <dbReference type="NCBI Taxonomy" id="104759"/>
    <lineage>
        <taxon>Eukaryota</taxon>
        <taxon>Metazoa</taxon>
        <taxon>Cnidaria</taxon>
        <taxon>Anthozoa</taxon>
        <taxon>Hexacorallia</taxon>
        <taxon>Scleractinia</taxon>
        <taxon>Fungiina</taxon>
        <taxon>Poritidae</taxon>
        <taxon>Porites</taxon>
    </lineage>
</organism>
<keyword evidence="3" id="KW-1185">Reference proteome</keyword>
<evidence type="ECO:0000313" key="3">
    <source>
        <dbReference type="Proteomes" id="UP001159405"/>
    </source>
</evidence>
<protein>
    <submittedName>
        <fullName evidence="2">Uncharacterized protein</fullName>
    </submittedName>
</protein>
<comment type="caution">
    <text evidence="2">The sequence shown here is derived from an EMBL/GenBank/DDBJ whole genome shotgun (WGS) entry which is preliminary data.</text>
</comment>
<accession>A0ABN8NF55</accession>